<dbReference type="EMBL" id="JARQZJ010000021">
    <property type="protein sequence ID" value="KAK9873559.1"/>
    <property type="molecule type" value="Genomic_DNA"/>
</dbReference>
<evidence type="ECO:0000313" key="3">
    <source>
        <dbReference type="Proteomes" id="UP001431783"/>
    </source>
</evidence>
<dbReference type="AlphaFoldDB" id="A0AAW1TRY6"/>
<name>A0AAW1TRY6_9CUCU</name>
<reference evidence="2 3" key="1">
    <citation type="submission" date="2023-03" db="EMBL/GenBank/DDBJ databases">
        <title>Genome insight into feeding habits of ladybird beetles.</title>
        <authorList>
            <person name="Li H.-S."/>
            <person name="Huang Y.-H."/>
            <person name="Pang H."/>
        </authorList>
    </citation>
    <scope>NUCLEOTIDE SEQUENCE [LARGE SCALE GENOMIC DNA]</scope>
    <source>
        <strain evidence="2">SYSU_2023b</strain>
        <tissue evidence="2">Whole body</tissue>
    </source>
</reference>
<feature type="region of interest" description="Disordered" evidence="1">
    <location>
        <begin position="150"/>
        <end position="195"/>
    </location>
</feature>
<dbReference type="Proteomes" id="UP001431783">
    <property type="component" value="Unassembled WGS sequence"/>
</dbReference>
<feature type="compositionally biased region" description="Basic and acidic residues" evidence="1">
    <location>
        <begin position="164"/>
        <end position="173"/>
    </location>
</feature>
<keyword evidence="3" id="KW-1185">Reference proteome</keyword>
<sequence length="195" mass="22347">MPSPRPWFQELQPPTKVREVREWTFNQQLSKLGSSNFKMKCANCVVRTIAHSAVLHSANYSQCPELISTIWCDNEDLSTEESGVEQPSREVELLRIENKLLVKLLNEKDTRISELIKINLLLEEKMNYIGKSESLSNKVDLINREKTGDSVISNQNSSKLSPTLKDKTSDKSHTQSQKNKGENLLTYENKQKQKI</sequence>
<evidence type="ECO:0000256" key="1">
    <source>
        <dbReference type="SAM" id="MobiDB-lite"/>
    </source>
</evidence>
<protein>
    <submittedName>
        <fullName evidence="2">Uncharacterized protein</fullName>
    </submittedName>
</protein>
<proteinExistence type="predicted"/>
<evidence type="ECO:0000313" key="2">
    <source>
        <dbReference type="EMBL" id="KAK9873559.1"/>
    </source>
</evidence>
<gene>
    <name evidence="2" type="ORF">WA026_022972</name>
</gene>
<organism evidence="2 3">
    <name type="scientific">Henosepilachna vigintioctopunctata</name>
    <dbReference type="NCBI Taxonomy" id="420089"/>
    <lineage>
        <taxon>Eukaryota</taxon>
        <taxon>Metazoa</taxon>
        <taxon>Ecdysozoa</taxon>
        <taxon>Arthropoda</taxon>
        <taxon>Hexapoda</taxon>
        <taxon>Insecta</taxon>
        <taxon>Pterygota</taxon>
        <taxon>Neoptera</taxon>
        <taxon>Endopterygota</taxon>
        <taxon>Coleoptera</taxon>
        <taxon>Polyphaga</taxon>
        <taxon>Cucujiformia</taxon>
        <taxon>Coccinelloidea</taxon>
        <taxon>Coccinellidae</taxon>
        <taxon>Epilachninae</taxon>
        <taxon>Epilachnini</taxon>
        <taxon>Henosepilachna</taxon>
    </lineage>
</organism>
<feature type="compositionally biased region" description="Polar residues" evidence="1">
    <location>
        <begin position="150"/>
        <end position="161"/>
    </location>
</feature>
<comment type="caution">
    <text evidence="2">The sequence shown here is derived from an EMBL/GenBank/DDBJ whole genome shotgun (WGS) entry which is preliminary data.</text>
</comment>
<accession>A0AAW1TRY6</accession>